<dbReference type="AlphaFoldDB" id="A0A1H6FI46"/>
<dbReference type="InterPro" id="IPR036416">
    <property type="entry name" value="Pept_tRNA_hydro_sf"/>
</dbReference>
<dbReference type="GO" id="GO:0006515">
    <property type="term" value="P:protein quality control for misfolded or incompletely synthesized proteins"/>
    <property type="evidence" value="ECO:0007669"/>
    <property type="project" value="UniProtKB-UniRule"/>
</dbReference>
<dbReference type="HAMAP" id="MF_00083">
    <property type="entry name" value="Pept_tRNA_hydro_bact"/>
    <property type="match status" value="1"/>
</dbReference>
<dbReference type="GO" id="GO:0005737">
    <property type="term" value="C:cytoplasm"/>
    <property type="evidence" value="ECO:0007669"/>
    <property type="project" value="UniProtKB-SubCell"/>
</dbReference>
<dbReference type="GO" id="GO:0004045">
    <property type="term" value="F:peptidyl-tRNA hydrolase activity"/>
    <property type="evidence" value="ECO:0007669"/>
    <property type="project" value="UniProtKB-UniRule"/>
</dbReference>
<reference evidence="6" key="1">
    <citation type="submission" date="2016-10" db="EMBL/GenBank/DDBJ databases">
        <authorList>
            <person name="Varghese N."/>
            <person name="Submissions S."/>
        </authorList>
    </citation>
    <scope>NUCLEOTIDE SEQUENCE [LARGE SCALE GENOMIC DNA]</scope>
    <source>
        <strain evidence="6">ATCC 35263</strain>
    </source>
</reference>
<proteinExistence type="inferred from homology"/>
<evidence type="ECO:0000313" key="5">
    <source>
        <dbReference type="EMBL" id="SEH10507.1"/>
    </source>
</evidence>
<dbReference type="RefSeq" id="WP_093115693.1">
    <property type="nucleotide sequence ID" value="NZ_FNWJ01000001.1"/>
</dbReference>
<feature type="active site" description="Proton acceptor" evidence="4">
    <location>
        <position position="34"/>
    </location>
</feature>
<keyword evidence="2 4" id="KW-0378">Hydrolase</keyword>
<name>A0A1H6FI46_THEAL</name>
<comment type="function">
    <text evidence="4">Catalyzes the release of premature peptidyl moieties from peptidyl-tRNA molecules trapped in stalled 50S ribosomal subunits, and thus maintains levels of free tRNAs and 50S ribosomes.</text>
</comment>
<dbReference type="Gene3D" id="3.40.50.1470">
    <property type="entry name" value="Peptidyl-tRNA hydrolase"/>
    <property type="match status" value="1"/>
</dbReference>
<comment type="similarity">
    <text evidence="4">Belongs to the PTH family.</text>
</comment>
<dbReference type="GO" id="GO:0000049">
    <property type="term" value="F:tRNA binding"/>
    <property type="evidence" value="ECO:0007669"/>
    <property type="project" value="UniProtKB-UniRule"/>
</dbReference>
<evidence type="ECO:0000256" key="4">
    <source>
        <dbReference type="HAMAP-Rule" id="MF_00083"/>
    </source>
</evidence>
<feature type="binding site" evidence="4">
    <location>
        <position position="81"/>
    </location>
    <ligand>
        <name>tRNA</name>
        <dbReference type="ChEBI" id="CHEBI:17843"/>
    </ligand>
</feature>
<keyword evidence="6" id="KW-1185">Reference proteome</keyword>
<feature type="binding site" evidence="4">
    <location>
        <position position="29"/>
    </location>
    <ligand>
        <name>tRNA</name>
        <dbReference type="ChEBI" id="CHEBI:17843"/>
    </ligand>
</feature>
<dbReference type="CDD" id="cd00462">
    <property type="entry name" value="PTH"/>
    <property type="match status" value="1"/>
</dbReference>
<feature type="site" description="Discriminates between blocked and unblocked aminoacyl-tRNA" evidence="4">
    <location>
        <position position="24"/>
    </location>
</feature>
<keyword evidence="4" id="KW-0963">Cytoplasm</keyword>
<dbReference type="OrthoDB" id="9800507at2"/>
<organism evidence="5 6">
    <name type="scientific">Thermoleophilum album</name>
    <dbReference type="NCBI Taxonomy" id="29539"/>
    <lineage>
        <taxon>Bacteria</taxon>
        <taxon>Bacillati</taxon>
        <taxon>Actinomycetota</taxon>
        <taxon>Thermoleophilia</taxon>
        <taxon>Thermoleophilales</taxon>
        <taxon>Thermoleophilaceae</taxon>
        <taxon>Thermoleophilum</taxon>
    </lineage>
</organism>
<feature type="binding site" evidence="4">
    <location>
        <position position="83"/>
    </location>
    <ligand>
        <name>tRNA</name>
        <dbReference type="ChEBI" id="CHEBI:17843"/>
    </ligand>
</feature>
<dbReference type="Pfam" id="PF01195">
    <property type="entry name" value="Pept_tRNA_hydro"/>
    <property type="match status" value="1"/>
</dbReference>
<dbReference type="GO" id="GO:0072344">
    <property type="term" value="P:rescue of stalled ribosome"/>
    <property type="evidence" value="ECO:0007669"/>
    <property type="project" value="UniProtKB-UniRule"/>
</dbReference>
<dbReference type="InterPro" id="IPR001328">
    <property type="entry name" value="Pept_tRNA_hydro"/>
</dbReference>
<evidence type="ECO:0000256" key="1">
    <source>
        <dbReference type="ARBA" id="ARBA00022555"/>
    </source>
</evidence>
<dbReference type="Proteomes" id="UP000222056">
    <property type="component" value="Unassembled WGS sequence"/>
</dbReference>
<dbReference type="SUPFAM" id="SSF53178">
    <property type="entry name" value="Peptidyl-tRNA hydrolase-like"/>
    <property type="match status" value="1"/>
</dbReference>
<dbReference type="PANTHER" id="PTHR17224:SF1">
    <property type="entry name" value="PEPTIDYL-TRNA HYDROLASE"/>
    <property type="match status" value="1"/>
</dbReference>
<dbReference type="PANTHER" id="PTHR17224">
    <property type="entry name" value="PEPTIDYL-TRNA HYDROLASE"/>
    <property type="match status" value="1"/>
</dbReference>
<comment type="catalytic activity">
    <reaction evidence="4">
        <text>an N-acyl-L-alpha-aminoacyl-tRNA + H2O = an N-acyl-L-amino acid + a tRNA + H(+)</text>
        <dbReference type="Rhea" id="RHEA:54448"/>
        <dbReference type="Rhea" id="RHEA-COMP:10123"/>
        <dbReference type="Rhea" id="RHEA-COMP:13883"/>
        <dbReference type="ChEBI" id="CHEBI:15377"/>
        <dbReference type="ChEBI" id="CHEBI:15378"/>
        <dbReference type="ChEBI" id="CHEBI:59874"/>
        <dbReference type="ChEBI" id="CHEBI:78442"/>
        <dbReference type="ChEBI" id="CHEBI:138191"/>
        <dbReference type="EC" id="3.1.1.29"/>
    </reaction>
</comment>
<comment type="subunit">
    <text evidence="4">Monomer.</text>
</comment>
<comment type="function">
    <text evidence="4">Hydrolyzes ribosome-free peptidyl-tRNAs (with 1 or more amino acids incorporated), which drop off the ribosome during protein synthesis, or as a result of ribosome stalling.</text>
</comment>
<accession>A0A1H6FI46</accession>
<gene>
    <name evidence="4" type="primary">pth</name>
    <name evidence="5" type="ORF">SAMN02745716_0366</name>
</gene>
<feature type="site" description="Stabilizes the basic form of H active site to accept a proton" evidence="4">
    <location>
        <position position="108"/>
    </location>
</feature>
<dbReference type="NCBIfam" id="TIGR00447">
    <property type="entry name" value="pth"/>
    <property type="match status" value="1"/>
</dbReference>
<keyword evidence="1 4" id="KW-0820">tRNA-binding</keyword>
<dbReference type="STRING" id="29539.SAMN02745716_0366"/>
<evidence type="ECO:0000256" key="3">
    <source>
        <dbReference type="ARBA" id="ARBA00022884"/>
    </source>
</evidence>
<comment type="caution">
    <text evidence="4">Lacks conserved residue(s) required for the propagation of feature annotation.</text>
</comment>
<sequence>MNPAVGGGRAPSPRVDFLVVGLGNPGRRYEGTRHNAGFEVVRRAAQRWQLGRFVDRYAGLYSEGRAGPAGPRVALLLPMTYMNDSGRSVSAARGALRLEPQQIIVCHDEIDLPFGVVRTKLGGGTAGHRGLKSVRAALGSPDFWRLRIGVGRPDTTDPEVVSRWVLGRFDEPRDAVEALFEQATDALVGLVSQSA</sequence>
<dbReference type="EC" id="3.1.1.29" evidence="4"/>
<evidence type="ECO:0000313" key="6">
    <source>
        <dbReference type="Proteomes" id="UP000222056"/>
    </source>
</evidence>
<protein>
    <recommendedName>
        <fullName evidence="4">Peptidyl-tRNA hydrolase</fullName>
        <shortName evidence="4">Pth</shortName>
        <ecNumber evidence="4">3.1.1.29</ecNumber>
    </recommendedName>
</protein>
<dbReference type="EMBL" id="FNWJ01000001">
    <property type="protein sequence ID" value="SEH10507.1"/>
    <property type="molecule type" value="Genomic_DNA"/>
</dbReference>
<keyword evidence="3 4" id="KW-0694">RNA-binding</keyword>
<comment type="subcellular location">
    <subcellularLocation>
        <location evidence="4">Cytoplasm</location>
    </subcellularLocation>
</comment>
<evidence type="ECO:0000256" key="2">
    <source>
        <dbReference type="ARBA" id="ARBA00022801"/>
    </source>
</evidence>